<dbReference type="Proteomes" id="UP000470213">
    <property type="component" value="Unassembled WGS sequence"/>
</dbReference>
<dbReference type="GO" id="GO:0006878">
    <property type="term" value="P:intracellular copper ion homeostasis"/>
    <property type="evidence" value="ECO:0007669"/>
    <property type="project" value="InterPro"/>
</dbReference>
<evidence type="ECO:0000313" key="2">
    <source>
        <dbReference type="EMBL" id="NDV92640.1"/>
    </source>
</evidence>
<dbReference type="GO" id="GO:0009279">
    <property type="term" value="C:cell outer membrane"/>
    <property type="evidence" value="ECO:0007669"/>
    <property type="project" value="InterPro"/>
</dbReference>
<accession>A0A7X5RMK8</accession>
<evidence type="ECO:0000256" key="1">
    <source>
        <dbReference type="SAM" id="SignalP"/>
    </source>
</evidence>
<gene>
    <name evidence="2" type="ORF">GTH32_15805</name>
</gene>
<dbReference type="AlphaFoldDB" id="A0A7X5RMK8"/>
<dbReference type="Pfam" id="PF05275">
    <property type="entry name" value="CopB"/>
    <property type="match status" value="1"/>
</dbReference>
<dbReference type="RefSeq" id="WP_163087541.1">
    <property type="nucleotide sequence ID" value="NZ_JAAAWN010000025.1"/>
</dbReference>
<protein>
    <submittedName>
        <fullName evidence="2">Copper resistance protein B</fullName>
    </submittedName>
</protein>
<dbReference type="EMBL" id="JAAAWN010000025">
    <property type="protein sequence ID" value="NDV92640.1"/>
    <property type="molecule type" value="Genomic_DNA"/>
</dbReference>
<dbReference type="GO" id="GO:0005507">
    <property type="term" value="F:copper ion binding"/>
    <property type="evidence" value="ECO:0007669"/>
    <property type="project" value="InterPro"/>
</dbReference>
<dbReference type="SUPFAM" id="SSF103515">
    <property type="entry name" value="Autotransporter"/>
    <property type="match status" value="1"/>
</dbReference>
<name>A0A7X5RMK8_9ALTE</name>
<sequence length="249" mass="28203">MKNTSKIFITLLIGLCASSNAQEIPSDWPKPVEQYNTGMILFDRFEYTRTNDEENIGVWDMIGWYGGDTYRLYFKSEGENKQDDGEATDLERAELLASKLIAPFWEFQAGIGTRGTLSSESNMENYAVISLYGVAPYQFEMDNSIVINEDGDVSFSVEAEYEIRVTQTSFLQPRLALAGSLSESERFDRPSGFNSIRIGLRYRYEFAREFAPYAGIYWSRSLGNSADIARKNGESVSETGLVVGARFWF</sequence>
<evidence type="ECO:0000313" key="3">
    <source>
        <dbReference type="Proteomes" id="UP000470213"/>
    </source>
</evidence>
<feature type="signal peptide" evidence="1">
    <location>
        <begin position="1"/>
        <end position="21"/>
    </location>
</feature>
<keyword evidence="1" id="KW-0732">Signal</keyword>
<dbReference type="InterPro" id="IPR007939">
    <property type="entry name" value="Cu-R_B_prcur"/>
</dbReference>
<organism evidence="2 3">
    <name type="scientific">Alteromonas profundi</name>
    <dbReference type="NCBI Taxonomy" id="2696062"/>
    <lineage>
        <taxon>Bacteria</taxon>
        <taxon>Pseudomonadati</taxon>
        <taxon>Pseudomonadota</taxon>
        <taxon>Gammaproteobacteria</taxon>
        <taxon>Alteromonadales</taxon>
        <taxon>Alteromonadaceae</taxon>
        <taxon>Alteromonas/Salinimonas group</taxon>
        <taxon>Alteromonas</taxon>
    </lineage>
</organism>
<dbReference type="InterPro" id="IPR036709">
    <property type="entry name" value="Autotransporte_beta_dom_sf"/>
</dbReference>
<keyword evidence="3" id="KW-1185">Reference proteome</keyword>
<comment type="caution">
    <text evidence="2">The sequence shown here is derived from an EMBL/GenBank/DDBJ whole genome shotgun (WGS) entry which is preliminary data.</text>
</comment>
<proteinExistence type="predicted"/>
<reference evidence="2 3" key="1">
    <citation type="submission" date="2020-01" db="EMBL/GenBank/DDBJ databases">
        <authorList>
            <person name="Chen J."/>
            <person name="Zhu S."/>
            <person name="Yang J."/>
        </authorList>
    </citation>
    <scope>NUCLEOTIDE SEQUENCE [LARGE SCALE GENOMIC DNA]</scope>
    <source>
        <strain evidence="2 3">345S023</strain>
    </source>
</reference>
<feature type="chain" id="PRO_5031396595" evidence="1">
    <location>
        <begin position="22"/>
        <end position="249"/>
    </location>
</feature>